<dbReference type="SUPFAM" id="SSF56784">
    <property type="entry name" value="HAD-like"/>
    <property type="match status" value="1"/>
</dbReference>
<dbReference type="NCBIfam" id="TIGR01509">
    <property type="entry name" value="HAD-SF-IA-v3"/>
    <property type="match status" value="1"/>
</dbReference>
<dbReference type="Gene3D" id="3.40.50.1000">
    <property type="entry name" value="HAD superfamily/HAD-like"/>
    <property type="match status" value="1"/>
</dbReference>
<dbReference type="SFLD" id="SFLDS00003">
    <property type="entry name" value="Haloacid_Dehalogenase"/>
    <property type="match status" value="1"/>
</dbReference>
<dbReference type="EMBL" id="AP011529">
    <property type="protein sequence ID" value="BAI81106.1"/>
    <property type="molecule type" value="Genomic_DNA"/>
</dbReference>
<dbReference type="OrthoDB" id="9803141at2"/>
<dbReference type="AlphaFoldDB" id="D3P8R6"/>
<sequence>MSNIKYLVFDLDNTLYPPDKSILKEVDKKINEFMVFKVGISSDDVDSLRREYWDKYGTTLNGLIKHFNINPHEYLEFVHDVCYDKYFCRDDLLIKILSEFDEKKYIFTNGSKKHALNVLERLGIKEYFEQIFSIEDTDFHPKPYKKSFDFFVERSGINPKETIFFEDMPKNLRGAKELGFKTALVWDKSDEFDYAFDSIYDIINIKKIKYV</sequence>
<dbReference type="NCBIfam" id="TIGR01993">
    <property type="entry name" value="Pyr-5-nucltdase"/>
    <property type="match status" value="1"/>
</dbReference>
<evidence type="ECO:0000313" key="1">
    <source>
        <dbReference type="EMBL" id="BAI81106.1"/>
    </source>
</evidence>
<dbReference type="Proteomes" id="UP000001520">
    <property type="component" value="Chromosome"/>
</dbReference>
<dbReference type="eggNOG" id="COG1011">
    <property type="taxonomic scope" value="Bacteria"/>
</dbReference>
<keyword evidence="2" id="KW-1185">Reference proteome</keyword>
<dbReference type="InterPro" id="IPR010237">
    <property type="entry name" value="Pyr-5-nucltdase"/>
</dbReference>
<dbReference type="PANTHER" id="PTHR12725">
    <property type="entry name" value="HALOACID DEHALOGENASE-LIKE HYDROLASE"/>
    <property type="match status" value="1"/>
</dbReference>
<name>D3P8R6_DEFDS</name>
<organism evidence="1 2">
    <name type="scientific">Deferribacter desulfuricans (strain DSM 14783 / JCM 11476 / NBRC 101012 / SSM1)</name>
    <dbReference type="NCBI Taxonomy" id="639282"/>
    <lineage>
        <taxon>Bacteria</taxon>
        <taxon>Pseudomonadati</taxon>
        <taxon>Deferribacterota</taxon>
        <taxon>Deferribacteres</taxon>
        <taxon>Deferribacterales</taxon>
        <taxon>Deferribacteraceae</taxon>
        <taxon>Deferribacter</taxon>
    </lineage>
</organism>
<dbReference type="HOGENOM" id="CLU_059493_2_1_0"/>
<dbReference type="InterPro" id="IPR036412">
    <property type="entry name" value="HAD-like_sf"/>
</dbReference>
<accession>D3P8R6</accession>
<dbReference type="InterPro" id="IPR023214">
    <property type="entry name" value="HAD_sf"/>
</dbReference>
<gene>
    <name evidence="1" type="ordered locus">DEFDS_1650</name>
</gene>
<dbReference type="InterPro" id="IPR006439">
    <property type="entry name" value="HAD-SF_hydro_IA"/>
</dbReference>
<dbReference type="KEGG" id="ddf:DEFDS_1650"/>
<dbReference type="Gene3D" id="1.10.150.450">
    <property type="match status" value="1"/>
</dbReference>
<proteinExistence type="predicted"/>
<dbReference type="Pfam" id="PF00702">
    <property type="entry name" value="Hydrolase"/>
    <property type="match status" value="1"/>
</dbReference>
<dbReference type="RefSeq" id="WP_013008352.1">
    <property type="nucleotide sequence ID" value="NC_013939.1"/>
</dbReference>
<dbReference type="STRING" id="639282.DEFDS_1650"/>
<evidence type="ECO:0000313" key="2">
    <source>
        <dbReference type="Proteomes" id="UP000001520"/>
    </source>
</evidence>
<protein>
    <submittedName>
        <fullName evidence="1">Pyrimidine 5'-nucleotidase</fullName>
    </submittedName>
</protein>
<dbReference type="PANTHER" id="PTHR12725:SF117">
    <property type="entry name" value="HALOACID DEHALOGENASE-LIKE HYDROLASE"/>
    <property type="match status" value="1"/>
</dbReference>
<dbReference type="PRINTS" id="PR00413">
    <property type="entry name" value="HADHALOGNASE"/>
</dbReference>
<dbReference type="SFLD" id="SFLDG01132">
    <property type="entry name" value="C1.5.3:_5'-Nucleotidase_Like"/>
    <property type="match status" value="1"/>
</dbReference>
<dbReference type="SFLD" id="SFLDG01129">
    <property type="entry name" value="C1.5:_HAD__Beta-PGM__Phosphata"/>
    <property type="match status" value="1"/>
</dbReference>
<reference evidence="1 2" key="1">
    <citation type="journal article" date="2010" name="DNA Res.">
        <title>Bacterial lifestyle in a deep-sea hydrothermal vent chimney revealed by the genome sequence of the thermophilic bacterium Deferribacter desulfuricans SSM1.</title>
        <authorList>
            <person name="Takaki Y."/>
            <person name="Shimamura S."/>
            <person name="Nakagawa S."/>
            <person name="Fukuhara Y."/>
            <person name="Horikawa H."/>
            <person name="Ankai A."/>
            <person name="Harada T."/>
            <person name="Hosoyama A."/>
            <person name="Oguchi A."/>
            <person name="Fukui S."/>
            <person name="Fujita N."/>
            <person name="Takami H."/>
            <person name="Takai K."/>
        </authorList>
    </citation>
    <scope>NUCLEOTIDE SEQUENCE [LARGE SCALE GENOMIC DNA]</scope>
    <source>
        <strain evidence="2">DSM 14783 / JCM 11476 / NBRC 101012 / SSM1</strain>
    </source>
</reference>